<dbReference type="Pfam" id="PF03692">
    <property type="entry name" value="CxxCxxCC"/>
    <property type="match status" value="1"/>
</dbReference>
<evidence type="ECO:0000313" key="2">
    <source>
        <dbReference type="Proteomes" id="UP000594464"/>
    </source>
</evidence>
<reference evidence="2" key="1">
    <citation type="submission" date="2020-02" db="EMBL/GenBank/DDBJ databases">
        <title>Genomic and physiological characterization of two novel Nitrospinaceae genera.</title>
        <authorList>
            <person name="Mueller A.J."/>
            <person name="Jung M.-Y."/>
            <person name="Strachan C.R."/>
            <person name="Herbold C.W."/>
            <person name="Kirkegaard R.H."/>
            <person name="Daims H."/>
        </authorList>
    </citation>
    <scope>NUCLEOTIDE SEQUENCE [LARGE SCALE GENOMIC DNA]</scope>
</reference>
<proteinExistence type="predicted"/>
<dbReference type="AlphaFoldDB" id="A0A7T0G4M7"/>
<organism evidence="1 2">
    <name type="scientific">Candidatus Nitrohelix vancouverensis</name>
    <dbReference type="NCBI Taxonomy" id="2705534"/>
    <lineage>
        <taxon>Bacteria</taxon>
        <taxon>Pseudomonadati</taxon>
        <taxon>Nitrospinota/Tectimicrobiota group</taxon>
        <taxon>Nitrospinota</taxon>
        <taxon>Nitrospinia</taxon>
        <taxon>Nitrospinales</taxon>
        <taxon>Nitrospinaceae</taxon>
        <taxon>Candidatus Nitrohelix</taxon>
    </lineage>
</organism>
<gene>
    <name evidence="1" type="ORF">G3M78_14710</name>
</gene>
<dbReference type="Proteomes" id="UP000594464">
    <property type="component" value="Chromosome"/>
</dbReference>
<dbReference type="InterPro" id="IPR005358">
    <property type="entry name" value="Puta_zinc/iron-chelating_dom"/>
</dbReference>
<protein>
    <submittedName>
        <fullName evidence="1">YkgJ family cysteine cluster protein</fullName>
    </submittedName>
</protein>
<accession>A0A7T0G4M7</accession>
<sequence length="242" mass="28086">MSIFSDQLGVFIQGMTRPDLLQQYLKSKFNETQIQTAYHARIAEAKELAKEEGITALQAFWKLLERTYEKTLPPRTCEKGCGYCCYQGVALTQLEWDGILKLAKEKNIDFNAIIERSQRTIDRVEKTIQSDKALDQIDWHNLVVNQPCPFLEEDHSCAVYEARPLDCRLVVAFRDVCGSKKLEHAQRGSVIDEAVGATVIARLQYDQTPKFKRRKFTGDQPLRLIQHWLILWRDKQGKKKRR</sequence>
<evidence type="ECO:0000313" key="1">
    <source>
        <dbReference type="EMBL" id="QPJ66585.1"/>
    </source>
</evidence>
<dbReference type="KEGG" id="nva:G3M78_14710"/>
<name>A0A7T0G4M7_9BACT</name>
<dbReference type="EMBL" id="CP048620">
    <property type="protein sequence ID" value="QPJ66585.1"/>
    <property type="molecule type" value="Genomic_DNA"/>
</dbReference>